<keyword evidence="5 10" id="KW-0732">Signal</keyword>
<keyword evidence="3" id="KW-1003">Cell membrane</keyword>
<evidence type="ECO:0000256" key="2">
    <source>
        <dbReference type="ARBA" id="ARBA00004609"/>
    </source>
</evidence>
<evidence type="ECO:0000256" key="7">
    <source>
        <dbReference type="ARBA" id="ARBA00023180"/>
    </source>
</evidence>
<comment type="subcellular location">
    <subcellularLocation>
        <location evidence="2">Cell membrane</location>
        <topology evidence="2">Lipid-anchor</topology>
        <topology evidence="2">GPI-anchor</topology>
    </subcellularLocation>
</comment>
<evidence type="ECO:0000259" key="12">
    <source>
        <dbReference type="Pfam" id="PF13206"/>
    </source>
</evidence>
<feature type="domain" description="Trypanosome variant surface glycoprotein B-type N-terminal" evidence="12">
    <location>
        <begin position="20"/>
        <end position="373"/>
    </location>
</feature>
<feature type="chain" id="PRO_5012595121" evidence="10">
    <location>
        <begin position="30"/>
        <end position="534"/>
    </location>
</feature>
<reference evidence="13" key="1">
    <citation type="submission" date="2016-12" db="EMBL/GenBank/DDBJ databases">
        <title>Trypanosoma brucei Minichromosomal Variant Surface Glycoprotein (VSG) Repertoire.</title>
        <authorList>
            <person name="Cross G.A."/>
            <person name="Mugnier M.R."/>
        </authorList>
    </citation>
    <scope>NUCLEOTIDE SEQUENCE</scope>
    <source>
        <strain evidence="13">Tb927.100.49</strain>
    </source>
</reference>
<evidence type="ECO:0000256" key="6">
    <source>
        <dbReference type="ARBA" id="ARBA00023136"/>
    </source>
</evidence>
<dbReference type="GO" id="GO:0005886">
    <property type="term" value="C:plasma membrane"/>
    <property type="evidence" value="ECO:0007669"/>
    <property type="project" value="UniProtKB-SubCell"/>
</dbReference>
<comment type="function">
    <text evidence="1">VSG forms a coat on the surface of the parasite. The trypanosome evades the immune response of the host by expressing a series of antigenically distinct VSGs from an estimated 1000 VSG genes.</text>
</comment>
<dbReference type="InterPro" id="IPR025932">
    <property type="entry name" value="Trypano_VSG_B_N_dom"/>
</dbReference>
<dbReference type="InterPro" id="IPR019609">
    <property type="entry name" value="Variant_surf_glycoprt_trypan_C"/>
</dbReference>
<dbReference type="Gene3D" id="4.10.110.20">
    <property type="entry name" value="Variant surface glycoprotein MITAT 1.2, VSG 221, C-terminal domain"/>
    <property type="match status" value="1"/>
</dbReference>
<evidence type="ECO:0000256" key="10">
    <source>
        <dbReference type="SAM" id="SignalP"/>
    </source>
</evidence>
<keyword evidence="8" id="KW-0449">Lipoprotein</keyword>
<dbReference type="VEuPathDB" id="TriTrypDB:Tb927.11.18470"/>
<sequence>MFKRQNKPQAMLLGAMWAMFVSIATPVSAAGPSKGENRGPFGLLCAVVLAESEISVSPTLEQASKEAAQNARFMSLIIEQPAAISKVASLITEAKPNPDDNDAIPKPCKQEKLARCTAAAKYFKALPDGEKQKLLQAAADGRGFKQVINKTLTDLINVADSTKSFSETEGQDTVKGHLIPAIYGQNQQPGKPKLLGTATTAQAHCGSGDAAAGSSAAKSIAATIACLCTTTTSGSLTNTGCYGTPTGNQNFGNQNEEVADWATILANCKAAVGDATKQHRQRLGETAAALRPELYTVKASTGKSGIIGHIEGQGTGDGNAENGGHTGACASFRTGPADIAPPEWLGKLATAVEQQTARHGKQAAITRLQAQIHTLNNSLTTLLALSSMEALKRPTTSPATAAETASGDSTKHEESEEKCNKKEKDTDCTAPCTWDGEAKPPKKKCTLSEDAKKQVEKANQETKGKDGKPDCSSHQDQTACEKENTPGQAPVCGWRKGKEGETDQDKEKCRNGSFLATKKFALSVVSAAFAALLF</sequence>
<dbReference type="SUPFAM" id="SSF118251">
    <property type="entry name" value="Variant surface glycoprotein MITAT 1.2, VSG 221, C-terminal domain"/>
    <property type="match status" value="1"/>
</dbReference>
<feature type="domain" description="Trypanosome variant surface glycoprotein C-terminal" evidence="11">
    <location>
        <begin position="419"/>
        <end position="533"/>
    </location>
</feature>
<keyword evidence="4" id="KW-0336">GPI-anchor</keyword>
<dbReference type="InterPro" id="IPR027446">
    <property type="entry name" value="VSG_C_dom_sf"/>
</dbReference>
<proteinExistence type="predicted"/>
<feature type="region of interest" description="Disordered" evidence="9">
    <location>
        <begin position="394"/>
        <end position="507"/>
    </location>
</feature>
<keyword evidence="6" id="KW-0472">Membrane</keyword>
<evidence type="ECO:0000256" key="3">
    <source>
        <dbReference type="ARBA" id="ARBA00022475"/>
    </source>
</evidence>
<evidence type="ECO:0000259" key="11">
    <source>
        <dbReference type="Pfam" id="PF10659"/>
    </source>
</evidence>
<feature type="compositionally biased region" description="Basic and acidic residues" evidence="9">
    <location>
        <begin position="436"/>
        <end position="484"/>
    </location>
</feature>
<feature type="compositionally biased region" description="Basic and acidic residues" evidence="9">
    <location>
        <begin position="409"/>
        <end position="427"/>
    </location>
</feature>
<dbReference type="GO" id="GO:0098552">
    <property type="term" value="C:side of membrane"/>
    <property type="evidence" value="ECO:0007669"/>
    <property type="project" value="UniProtKB-KW"/>
</dbReference>
<accession>A0A1V0G0E9</accession>
<evidence type="ECO:0000256" key="9">
    <source>
        <dbReference type="SAM" id="MobiDB-lite"/>
    </source>
</evidence>
<evidence type="ECO:0000256" key="8">
    <source>
        <dbReference type="ARBA" id="ARBA00023288"/>
    </source>
</evidence>
<dbReference type="AlphaFoldDB" id="A0A1V0G0E9"/>
<evidence type="ECO:0000313" key="13">
    <source>
        <dbReference type="EMBL" id="ARB51435.1"/>
    </source>
</evidence>
<name>A0A1V0G0E9_9TRYP</name>
<evidence type="ECO:0000256" key="4">
    <source>
        <dbReference type="ARBA" id="ARBA00022622"/>
    </source>
</evidence>
<evidence type="ECO:0000256" key="5">
    <source>
        <dbReference type="ARBA" id="ARBA00022729"/>
    </source>
</evidence>
<dbReference type="VEuPathDB" id="TriTrypDB:Tb1125.Tb10.v4.0152"/>
<protein>
    <submittedName>
        <fullName evidence="13">Variant surface glycoprotein</fullName>
    </submittedName>
</protein>
<feature type="signal peptide" evidence="10">
    <location>
        <begin position="1"/>
        <end position="29"/>
    </location>
</feature>
<keyword evidence="7" id="KW-0325">Glycoprotein</keyword>
<dbReference type="Pfam" id="PF10659">
    <property type="entry name" value="Trypan_glycop_C"/>
    <property type="match status" value="1"/>
</dbReference>
<organism evidence="13">
    <name type="scientific">Trypanosoma brucei</name>
    <dbReference type="NCBI Taxonomy" id="5691"/>
    <lineage>
        <taxon>Eukaryota</taxon>
        <taxon>Discoba</taxon>
        <taxon>Euglenozoa</taxon>
        <taxon>Kinetoplastea</taxon>
        <taxon>Metakinetoplastina</taxon>
        <taxon>Trypanosomatida</taxon>
        <taxon>Trypanosomatidae</taxon>
        <taxon>Trypanosoma</taxon>
    </lineage>
</organism>
<feature type="compositionally biased region" description="Low complexity" evidence="9">
    <location>
        <begin position="394"/>
        <end position="406"/>
    </location>
</feature>
<dbReference type="Pfam" id="PF13206">
    <property type="entry name" value="VSG_B"/>
    <property type="match status" value="1"/>
</dbReference>
<dbReference type="EMBL" id="KY404827">
    <property type="protein sequence ID" value="ARB51435.1"/>
    <property type="molecule type" value="Genomic_DNA"/>
</dbReference>
<dbReference type="VEuPathDB" id="TriTrypDB:Tb427_000040000"/>
<evidence type="ECO:0000256" key="1">
    <source>
        <dbReference type="ARBA" id="ARBA00002523"/>
    </source>
</evidence>
<feature type="compositionally biased region" description="Basic and acidic residues" evidence="9">
    <location>
        <begin position="496"/>
        <end position="507"/>
    </location>
</feature>